<protein>
    <recommendedName>
        <fullName evidence="6">Tat pathway signal sequence</fullName>
    </recommendedName>
</protein>
<keyword evidence="3" id="KW-1133">Transmembrane helix</keyword>
<proteinExistence type="inferred from homology"/>
<evidence type="ECO:0008006" key="6">
    <source>
        <dbReference type="Google" id="ProtNLM"/>
    </source>
</evidence>
<dbReference type="GO" id="GO:0043386">
    <property type="term" value="P:mycotoxin biosynthetic process"/>
    <property type="evidence" value="ECO:0007669"/>
    <property type="project" value="InterPro"/>
</dbReference>
<dbReference type="AlphaFoldDB" id="A0A7C8M739"/>
<dbReference type="InterPro" id="IPR021765">
    <property type="entry name" value="UstYa-like"/>
</dbReference>
<accession>A0A7C8M739</accession>
<evidence type="ECO:0000313" key="4">
    <source>
        <dbReference type="EMBL" id="KAF2870738.1"/>
    </source>
</evidence>
<comment type="pathway">
    <text evidence="1">Mycotoxin biosynthesis.</text>
</comment>
<evidence type="ECO:0000256" key="3">
    <source>
        <dbReference type="SAM" id="Phobius"/>
    </source>
</evidence>
<dbReference type="OrthoDB" id="3687641at2759"/>
<comment type="similarity">
    <text evidence="2">Belongs to the ustYa family.</text>
</comment>
<evidence type="ECO:0000256" key="1">
    <source>
        <dbReference type="ARBA" id="ARBA00004685"/>
    </source>
</evidence>
<keyword evidence="3" id="KW-0472">Membrane</keyword>
<reference evidence="4 5" key="1">
    <citation type="submission" date="2020-01" db="EMBL/GenBank/DDBJ databases">
        <authorList>
            <consortium name="DOE Joint Genome Institute"/>
            <person name="Haridas S."/>
            <person name="Albert R."/>
            <person name="Binder M."/>
            <person name="Bloem J."/>
            <person name="Labutti K."/>
            <person name="Salamov A."/>
            <person name="Andreopoulos B."/>
            <person name="Baker S.E."/>
            <person name="Barry K."/>
            <person name="Bills G."/>
            <person name="Bluhm B.H."/>
            <person name="Cannon C."/>
            <person name="Castanera R."/>
            <person name="Culley D.E."/>
            <person name="Daum C."/>
            <person name="Ezra D."/>
            <person name="Gonzalez J.B."/>
            <person name="Henrissat B."/>
            <person name="Kuo A."/>
            <person name="Liang C."/>
            <person name="Lipzen A."/>
            <person name="Lutzoni F."/>
            <person name="Magnuson J."/>
            <person name="Mondo S."/>
            <person name="Nolan M."/>
            <person name="Ohm R."/>
            <person name="Pangilinan J."/>
            <person name="Park H.-J.H."/>
            <person name="Ramirez L."/>
            <person name="Alfaro M."/>
            <person name="Sun H."/>
            <person name="Tritt A."/>
            <person name="Yoshinaga Y."/>
            <person name="Zwiers L.-H.L."/>
            <person name="Turgeon B.G."/>
            <person name="Goodwin S.B."/>
            <person name="Spatafora J.W."/>
            <person name="Crous P.W."/>
            <person name="Grigoriev I.V."/>
        </authorList>
    </citation>
    <scope>NUCLEOTIDE SEQUENCE [LARGE SCALE GENOMIC DNA]</scope>
    <source>
        <strain evidence="4 5">CBS 611.86</strain>
    </source>
</reference>
<keyword evidence="3" id="KW-0812">Transmembrane</keyword>
<dbReference type="Pfam" id="PF11807">
    <property type="entry name" value="UstYa"/>
    <property type="match status" value="1"/>
</dbReference>
<keyword evidence="5" id="KW-1185">Reference proteome</keyword>
<comment type="caution">
    <text evidence="4">The sequence shown here is derived from an EMBL/GenBank/DDBJ whole genome shotgun (WGS) entry which is preliminary data.</text>
</comment>
<organism evidence="4 5">
    <name type="scientific">Massariosphaeria phaeospora</name>
    <dbReference type="NCBI Taxonomy" id="100035"/>
    <lineage>
        <taxon>Eukaryota</taxon>
        <taxon>Fungi</taxon>
        <taxon>Dikarya</taxon>
        <taxon>Ascomycota</taxon>
        <taxon>Pezizomycotina</taxon>
        <taxon>Dothideomycetes</taxon>
        <taxon>Pleosporomycetidae</taxon>
        <taxon>Pleosporales</taxon>
        <taxon>Pleosporales incertae sedis</taxon>
        <taxon>Massariosphaeria</taxon>
    </lineage>
</organism>
<dbReference type="PANTHER" id="PTHR33365:SF4">
    <property type="entry name" value="CYCLOCHLOROTINE BIOSYNTHESIS PROTEIN O"/>
    <property type="match status" value="1"/>
</dbReference>
<feature type="transmembrane region" description="Helical" evidence="3">
    <location>
        <begin position="43"/>
        <end position="64"/>
    </location>
</feature>
<name>A0A7C8M739_9PLEO</name>
<gene>
    <name evidence="4" type="ORF">BDV95DRAFT_496052</name>
</gene>
<evidence type="ECO:0000256" key="2">
    <source>
        <dbReference type="ARBA" id="ARBA00035112"/>
    </source>
</evidence>
<dbReference type="PANTHER" id="PTHR33365">
    <property type="entry name" value="YALI0B05434P"/>
    <property type="match status" value="1"/>
</dbReference>
<evidence type="ECO:0000313" key="5">
    <source>
        <dbReference type="Proteomes" id="UP000481861"/>
    </source>
</evidence>
<dbReference type="EMBL" id="JAADJZ010000013">
    <property type="protein sequence ID" value="KAF2870738.1"/>
    <property type="molecule type" value="Genomic_DNA"/>
</dbReference>
<dbReference type="Proteomes" id="UP000481861">
    <property type="component" value="Unassembled WGS sequence"/>
</dbReference>
<sequence>MEKYNNSHYDDNSSLDSQIDYEKTSLLNTQYVKEAKQKRSMMYLTLFNVFLFMLSALTLVSTIFSHPSISTRPAAALMDQFGVFSPAMHVVEYEAVRFELPKPLNSSKYVGITDDVEDAWMEIANLPDQMVSVDDFPKLQKPKDSLKVRDPRTGETGYRVGLEVFNQLHCLNLLRMSTYPDYYSKLWWSDTNDKPETVRAHLDHCIEILRMNLMCFADVNVFTFHELPGREGEWPDYESRHVCRNFEKIRVWANDNAMPFEDA</sequence>